<keyword evidence="4" id="KW-0539">Nucleus</keyword>
<evidence type="ECO:0000256" key="4">
    <source>
        <dbReference type="ARBA" id="ARBA00023242"/>
    </source>
</evidence>
<evidence type="ECO:0000259" key="7">
    <source>
        <dbReference type="Pfam" id="PF07808"/>
    </source>
</evidence>
<accession>A0A6A6K9Q4</accession>
<feature type="region of interest" description="Disordered" evidence="5">
    <location>
        <begin position="1"/>
        <end position="57"/>
    </location>
</feature>
<dbReference type="Proteomes" id="UP000467840">
    <property type="component" value="Chromosome 12"/>
</dbReference>
<feature type="domain" description="RED-like N-terminal" evidence="7">
    <location>
        <begin position="5"/>
        <end position="222"/>
    </location>
</feature>
<organism evidence="8 9">
    <name type="scientific">Hevea brasiliensis</name>
    <name type="common">Para rubber tree</name>
    <name type="synonym">Siphonia brasiliensis</name>
    <dbReference type="NCBI Taxonomy" id="3981"/>
    <lineage>
        <taxon>Eukaryota</taxon>
        <taxon>Viridiplantae</taxon>
        <taxon>Streptophyta</taxon>
        <taxon>Embryophyta</taxon>
        <taxon>Tracheophyta</taxon>
        <taxon>Spermatophyta</taxon>
        <taxon>Magnoliopsida</taxon>
        <taxon>eudicotyledons</taxon>
        <taxon>Gunneridae</taxon>
        <taxon>Pentapetalae</taxon>
        <taxon>rosids</taxon>
        <taxon>fabids</taxon>
        <taxon>Malpighiales</taxon>
        <taxon>Euphorbiaceae</taxon>
        <taxon>Crotonoideae</taxon>
        <taxon>Micrandreae</taxon>
        <taxon>Hevea</taxon>
    </lineage>
</organism>
<dbReference type="Pfam" id="PF07808">
    <property type="entry name" value="RED_N"/>
    <property type="match status" value="1"/>
</dbReference>
<gene>
    <name evidence="8" type="ORF">GH714_037985</name>
</gene>
<dbReference type="InterPro" id="IPR012916">
    <property type="entry name" value="RED_N"/>
</dbReference>
<evidence type="ECO:0000313" key="9">
    <source>
        <dbReference type="Proteomes" id="UP000467840"/>
    </source>
</evidence>
<keyword evidence="9" id="KW-1185">Reference proteome</keyword>
<evidence type="ECO:0000256" key="5">
    <source>
        <dbReference type="SAM" id="MobiDB-lite"/>
    </source>
</evidence>
<keyword evidence="3" id="KW-0677">Repeat</keyword>
<dbReference type="AlphaFoldDB" id="A0A6A6K9Q4"/>
<feature type="domain" description="Protein RED C-terminal" evidence="6">
    <location>
        <begin position="450"/>
        <end position="555"/>
    </location>
</feature>
<proteinExistence type="inferred from homology"/>
<feature type="region of interest" description="Disordered" evidence="5">
    <location>
        <begin position="104"/>
        <end position="127"/>
    </location>
</feature>
<dbReference type="PANTHER" id="PTHR12765">
    <property type="entry name" value="RED PROTEIN IK FACTOR CYTOKINE IK"/>
    <property type="match status" value="1"/>
</dbReference>
<feature type="compositionally biased region" description="Basic and acidic residues" evidence="5">
    <location>
        <begin position="104"/>
        <end position="124"/>
    </location>
</feature>
<feature type="region of interest" description="Disordered" evidence="5">
    <location>
        <begin position="547"/>
        <end position="570"/>
    </location>
</feature>
<evidence type="ECO:0000259" key="6">
    <source>
        <dbReference type="Pfam" id="PF07807"/>
    </source>
</evidence>
<evidence type="ECO:0000256" key="3">
    <source>
        <dbReference type="ARBA" id="ARBA00022737"/>
    </source>
</evidence>
<dbReference type="Pfam" id="PF07807">
    <property type="entry name" value="RED_C"/>
    <property type="match status" value="1"/>
</dbReference>
<dbReference type="EMBL" id="JAAGAX010000018">
    <property type="protein sequence ID" value="KAF2285125.1"/>
    <property type="molecule type" value="Genomic_DNA"/>
</dbReference>
<evidence type="ECO:0000256" key="1">
    <source>
        <dbReference type="ARBA" id="ARBA00004123"/>
    </source>
</evidence>
<protein>
    <recommendedName>
        <fullName evidence="10">RED-like N-terminal domain-containing protein</fullName>
    </recommendedName>
</protein>
<evidence type="ECO:0000256" key="2">
    <source>
        <dbReference type="ARBA" id="ARBA00006660"/>
    </source>
</evidence>
<name>A0A6A6K9Q4_HEVBR</name>
<comment type="caution">
    <text evidence="8">The sequence shown here is derived from an EMBL/GenBank/DDBJ whole genome shotgun (WGS) entry which is preliminary data.</text>
</comment>
<feature type="compositionally biased region" description="Basic and acidic residues" evidence="5">
    <location>
        <begin position="547"/>
        <end position="564"/>
    </location>
</feature>
<sequence>MTSSKRHYKEKFARRKEEKPEEPEPPKYRDRAKERREDQNPDYEPTELGSFHSVAPPGAVDLRSADAHKISIEKSKYLGGDVEHTHLVKGLDYALLNKVRSEIDKKPDAGDDADGKSRPSKEDQQLSFRTATAKSVYQCIVKPQTIIKTNEMFLPGRMAFIFNMEGGYSHDIPTTLHRSKADCPVPEEMVTVSVDGSVLDRIAKIMSYLRLGSSGKVLKKKKRKKMQKYRVSSDENVSNFVIHVDFFLAIVILHQTIRCILHCGKVSAASNEYDEEEKLGPAVAREEENDIFVGDGVDYHVPGKDMSQSPISEDMEESPRNKDRTSYFNEPVYGPVPPSALLRIGKTCFELPQLCGAYLQVQALASGYQGEWQDYQYAEQLAYPEQYLQQTVQAYDMQAASNIVQDPRFMTQEEKDRGLGSVFKRDDQRLQQLREKDAREKDPNFISESYSECYPGYQEYNREIVDSDDEDDLSKMDMGGRAKGRLHRWDFETEEEWAKYNEQKEAMPKAAFQFGVKMQDGRKTRKQNKDQKLNNELHQINKILARKKMEENGDGGHYDDDIQLSKKSRV</sequence>
<dbReference type="InterPro" id="IPR039896">
    <property type="entry name" value="Red-like"/>
</dbReference>
<dbReference type="InterPro" id="IPR012492">
    <property type="entry name" value="RED_C"/>
</dbReference>
<feature type="compositionally biased region" description="Basic and acidic residues" evidence="5">
    <location>
        <begin position="15"/>
        <end position="39"/>
    </location>
</feature>
<evidence type="ECO:0000313" key="8">
    <source>
        <dbReference type="EMBL" id="KAF2285125.1"/>
    </source>
</evidence>
<comment type="subcellular location">
    <subcellularLocation>
        <location evidence="1">Nucleus</location>
    </subcellularLocation>
</comment>
<comment type="similarity">
    <text evidence="2">Belongs to the RED family.</text>
</comment>
<feature type="compositionally biased region" description="Basic residues" evidence="5">
    <location>
        <begin position="1"/>
        <end position="14"/>
    </location>
</feature>
<reference evidence="8 9" key="1">
    <citation type="journal article" date="2020" name="Mol. Plant">
        <title>The Chromosome-Based Rubber Tree Genome Provides New Insights into Spurge Genome Evolution and Rubber Biosynthesis.</title>
        <authorList>
            <person name="Liu J."/>
            <person name="Shi C."/>
            <person name="Shi C.C."/>
            <person name="Li W."/>
            <person name="Zhang Q.J."/>
            <person name="Zhang Y."/>
            <person name="Li K."/>
            <person name="Lu H.F."/>
            <person name="Shi C."/>
            <person name="Zhu S.T."/>
            <person name="Xiao Z.Y."/>
            <person name="Nan H."/>
            <person name="Yue Y."/>
            <person name="Zhu X.G."/>
            <person name="Wu Y."/>
            <person name="Hong X.N."/>
            <person name="Fan G.Y."/>
            <person name="Tong Y."/>
            <person name="Zhang D."/>
            <person name="Mao C.L."/>
            <person name="Liu Y.L."/>
            <person name="Hao S.J."/>
            <person name="Liu W.Q."/>
            <person name="Lv M.Q."/>
            <person name="Zhang H.B."/>
            <person name="Liu Y."/>
            <person name="Hu-Tang G.R."/>
            <person name="Wang J.P."/>
            <person name="Wang J.H."/>
            <person name="Sun Y.H."/>
            <person name="Ni S.B."/>
            <person name="Chen W.B."/>
            <person name="Zhang X.C."/>
            <person name="Jiao Y.N."/>
            <person name="Eichler E.E."/>
            <person name="Li G.H."/>
            <person name="Liu X."/>
            <person name="Gao L.Z."/>
        </authorList>
    </citation>
    <scope>NUCLEOTIDE SEQUENCE [LARGE SCALE GENOMIC DNA]</scope>
    <source>
        <strain evidence="9">cv. GT1</strain>
        <tissue evidence="8">Leaf</tissue>
    </source>
</reference>
<evidence type="ECO:0008006" key="10">
    <source>
        <dbReference type="Google" id="ProtNLM"/>
    </source>
</evidence>
<dbReference type="GO" id="GO:0005634">
    <property type="term" value="C:nucleus"/>
    <property type="evidence" value="ECO:0007669"/>
    <property type="project" value="UniProtKB-SubCell"/>
</dbReference>